<dbReference type="SUPFAM" id="SSF55315">
    <property type="entry name" value="L30e-like"/>
    <property type="match status" value="1"/>
</dbReference>
<evidence type="ECO:0000313" key="5">
    <source>
        <dbReference type="Proteomes" id="UP001175604"/>
    </source>
</evidence>
<keyword evidence="5" id="KW-1185">Reference proteome</keyword>
<dbReference type="SUPFAM" id="SSF75217">
    <property type="entry name" value="alpha/beta knot"/>
    <property type="match status" value="1"/>
</dbReference>
<keyword evidence="1 4" id="KW-0489">Methyltransferase</keyword>
<evidence type="ECO:0000313" key="4">
    <source>
        <dbReference type="EMBL" id="MDM9557508.1"/>
    </source>
</evidence>
<dbReference type="InterPro" id="IPR029026">
    <property type="entry name" value="tRNA_m1G_MTases_N"/>
</dbReference>
<accession>A0ABT7VX61</accession>
<comment type="caution">
    <text evidence="4">The sequence shown here is derived from an EMBL/GenBank/DDBJ whole genome shotgun (WGS) entry which is preliminary data.</text>
</comment>
<evidence type="ECO:0000256" key="1">
    <source>
        <dbReference type="ARBA" id="ARBA00022603"/>
    </source>
</evidence>
<keyword evidence="2" id="KW-0808">Transferase</keyword>
<gene>
    <name evidence="4" type="ORF">QUC21_00650</name>
</gene>
<evidence type="ECO:0000259" key="3">
    <source>
        <dbReference type="Pfam" id="PF00588"/>
    </source>
</evidence>
<dbReference type="EMBL" id="JAUDJE010000001">
    <property type="protein sequence ID" value="MDM9557508.1"/>
    <property type="molecule type" value="Genomic_DNA"/>
</dbReference>
<dbReference type="Pfam" id="PF00588">
    <property type="entry name" value="SpoU_methylase"/>
    <property type="match status" value="1"/>
</dbReference>
<protein>
    <submittedName>
        <fullName evidence="4">RNA methyltransferase</fullName>
    </submittedName>
</protein>
<name>A0ABT7VX61_9BORD</name>
<dbReference type="CDD" id="cd18095">
    <property type="entry name" value="SpoU-like_rRNA-MTase"/>
    <property type="match status" value="1"/>
</dbReference>
<evidence type="ECO:0000256" key="2">
    <source>
        <dbReference type="ARBA" id="ARBA00022679"/>
    </source>
</evidence>
<dbReference type="PANTHER" id="PTHR43191">
    <property type="entry name" value="RRNA METHYLTRANSFERASE 3"/>
    <property type="match status" value="1"/>
</dbReference>
<dbReference type="GO" id="GO:0032259">
    <property type="term" value="P:methylation"/>
    <property type="evidence" value="ECO:0007669"/>
    <property type="project" value="UniProtKB-KW"/>
</dbReference>
<dbReference type="Proteomes" id="UP001175604">
    <property type="component" value="Unassembled WGS sequence"/>
</dbReference>
<dbReference type="PANTHER" id="PTHR43191:SF2">
    <property type="entry name" value="RRNA METHYLTRANSFERASE 3, MITOCHONDRIAL"/>
    <property type="match status" value="1"/>
</dbReference>
<reference evidence="4" key="1">
    <citation type="submission" date="2023-06" db="EMBL/GenBank/DDBJ databases">
        <title>full genome analysis of Phenantherene degrader P3.</title>
        <authorList>
            <person name="Akbar A."/>
            <person name="Rahmeh R."/>
            <person name="Kishk M."/>
        </authorList>
    </citation>
    <scope>NUCLEOTIDE SEQUENCE</scope>
    <source>
        <strain evidence="4">P3</strain>
    </source>
</reference>
<dbReference type="InterPro" id="IPR051259">
    <property type="entry name" value="rRNA_Methyltransferase"/>
</dbReference>
<feature type="domain" description="tRNA/rRNA methyltransferase SpoU type" evidence="3">
    <location>
        <begin position="113"/>
        <end position="249"/>
    </location>
</feature>
<proteinExistence type="predicted"/>
<dbReference type="InterPro" id="IPR029064">
    <property type="entry name" value="Ribosomal_eL30-like_sf"/>
</dbReference>
<dbReference type="InterPro" id="IPR029028">
    <property type="entry name" value="Alpha/beta_knot_MTases"/>
</dbReference>
<organism evidence="4 5">
    <name type="scientific">Bordetella petrii</name>
    <dbReference type="NCBI Taxonomy" id="94624"/>
    <lineage>
        <taxon>Bacteria</taxon>
        <taxon>Pseudomonadati</taxon>
        <taxon>Pseudomonadota</taxon>
        <taxon>Betaproteobacteria</taxon>
        <taxon>Burkholderiales</taxon>
        <taxon>Alcaligenaceae</taxon>
        <taxon>Bordetella</taxon>
    </lineage>
</organism>
<dbReference type="Gene3D" id="3.30.1330.30">
    <property type="match status" value="1"/>
</dbReference>
<dbReference type="Gene3D" id="3.40.1280.10">
    <property type="match status" value="1"/>
</dbReference>
<sequence length="261" mass="27877">MKQIASRDNPQFKQLQRLAAHAGRRGAQALLEGIHVCQAWLQLAGPPALAVFDAERAGRPELAALLAAVPQRQVLLVEPRLLRQLETVETGQGVLFVVDPPAPRLPERLDEPMVWLDRVQDPGNVGTILRVSAAAGIRRVLLSPGCAAAWAPKVLRGGQGAHFALELHEHADLAACVARLAVPLAVTTLEDAEDLYAVRLPAACAWVFGHEGQGVAPELQRAAALRVRIDHAAAVESLNVGVAAALCLFEQRRQAAARNAA</sequence>
<dbReference type="RefSeq" id="WP_289784083.1">
    <property type="nucleotide sequence ID" value="NZ_JAUDJE010000001.1"/>
</dbReference>
<dbReference type="GO" id="GO:0008168">
    <property type="term" value="F:methyltransferase activity"/>
    <property type="evidence" value="ECO:0007669"/>
    <property type="project" value="UniProtKB-KW"/>
</dbReference>
<dbReference type="InterPro" id="IPR001537">
    <property type="entry name" value="SpoU_MeTrfase"/>
</dbReference>